<name>A0ABT0RFV5_9SPHN</name>
<dbReference type="SUPFAM" id="SSF89392">
    <property type="entry name" value="Prokaryotic lipoproteins and lipoprotein localization factors"/>
    <property type="match status" value="1"/>
</dbReference>
<sequence>MKSSRTRIAILGVATIALAACQKTDDKTGTTLPKTETQAPKTSAVVNPEAVAALRNMSRYLTSLTTAEITSNGSIDVVTEDGQRIQMDGVTNYKLRKPGFVIDFKSDLKNRRFYYDGKTFTEYTPGTGFYATVPAPGTNREALVAMYKQYGISLPLEDLFRWGDPAGRPDDQLKSAYQVGTATIDGVATDHYAFREGEADWELWIQQGDQPLPRKMVIVDRTDDARPTFTARLDWKINPPLSNSDFTFVPAASDKRIGLAKFQETGE</sequence>
<dbReference type="RefSeq" id="WP_249868081.1">
    <property type="nucleotide sequence ID" value="NZ_JAMGBC010000001.1"/>
</dbReference>
<evidence type="ECO:0000313" key="3">
    <source>
        <dbReference type="EMBL" id="MCL6679165.1"/>
    </source>
</evidence>
<keyword evidence="1 2" id="KW-0732">Signal</keyword>
<dbReference type="Proteomes" id="UP001165343">
    <property type="component" value="Unassembled WGS sequence"/>
</dbReference>
<dbReference type="InterPro" id="IPR029046">
    <property type="entry name" value="LolA/LolB/LppX"/>
</dbReference>
<dbReference type="InterPro" id="IPR019207">
    <property type="entry name" value="DUF2092"/>
</dbReference>
<dbReference type="EMBL" id="JAMGBC010000001">
    <property type="protein sequence ID" value="MCL6679165.1"/>
    <property type="molecule type" value="Genomic_DNA"/>
</dbReference>
<evidence type="ECO:0000256" key="1">
    <source>
        <dbReference type="ARBA" id="ARBA00022729"/>
    </source>
</evidence>
<accession>A0ABT0RFV5</accession>
<evidence type="ECO:0000313" key="4">
    <source>
        <dbReference type="Proteomes" id="UP001165343"/>
    </source>
</evidence>
<comment type="caution">
    <text evidence="3">The sequence shown here is derived from an EMBL/GenBank/DDBJ whole genome shotgun (WGS) entry which is preliminary data.</text>
</comment>
<dbReference type="PROSITE" id="PS51257">
    <property type="entry name" value="PROKAR_LIPOPROTEIN"/>
    <property type="match status" value="1"/>
</dbReference>
<dbReference type="Gene3D" id="2.50.20.10">
    <property type="entry name" value="Lipoprotein localisation LolA/LolB/LppX"/>
    <property type="match status" value="1"/>
</dbReference>
<organism evidence="3 4">
    <name type="scientific">Sphingomonas anseongensis</name>
    <dbReference type="NCBI Taxonomy" id="2908207"/>
    <lineage>
        <taxon>Bacteria</taxon>
        <taxon>Pseudomonadati</taxon>
        <taxon>Pseudomonadota</taxon>
        <taxon>Alphaproteobacteria</taxon>
        <taxon>Sphingomonadales</taxon>
        <taxon>Sphingomonadaceae</taxon>
        <taxon>Sphingomonas</taxon>
    </lineage>
</organism>
<feature type="chain" id="PRO_5046662682" evidence="2">
    <location>
        <begin position="20"/>
        <end position="267"/>
    </location>
</feature>
<protein>
    <submittedName>
        <fullName evidence="3">DUF2092 domain-containing protein</fullName>
    </submittedName>
</protein>
<gene>
    <name evidence="3" type="ORF">LZ519_07540</name>
</gene>
<keyword evidence="4" id="KW-1185">Reference proteome</keyword>
<reference evidence="3" key="1">
    <citation type="submission" date="2022-05" db="EMBL/GenBank/DDBJ databases">
        <authorList>
            <person name="Jo J.-H."/>
            <person name="Im W.-T."/>
        </authorList>
    </citation>
    <scope>NUCLEOTIDE SEQUENCE</scope>
    <source>
        <strain evidence="3">RG327</strain>
    </source>
</reference>
<proteinExistence type="predicted"/>
<dbReference type="Pfam" id="PF09865">
    <property type="entry name" value="DUF2092"/>
    <property type="match status" value="1"/>
</dbReference>
<evidence type="ECO:0000256" key="2">
    <source>
        <dbReference type="SAM" id="SignalP"/>
    </source>
</evidence>
<feature type="signal peptide" evidence="2">
    <location>
        <begin position="1"/>
        <end position="19"/>
    </location>
</feature>